<evidence type="ECO:0000313" key="2">
    <source>
        <dbReference type="Proteomes" id="UP000250790"/>
    </source>
</evidence>
<protein>
    <submittedName>
        <fullName evidence="1">Uncharacterized protein</fullName>
    </submittedName>
</protein>
<dbReference type="EMBL" id="NESN01000005">
    <property type="protein sequence ID" value="PUE51985.1"/>
    <property type="molecule type" value="Genomic_DNA"/>
</dbReference>
<proteinExistence type="predicted"/>
<dbReference type="Proteomes" id="UP000250790">
    <property type="component" value="Unassembled WGS sequence"/>
</dbReference>
<keyword evidence="2" id="KW-1185">Reference proteome</keyword>
<reference evidence="1 2" key="1">
    <citation type="submission" date="2017-04" db="EMBL/GenBank/DDBJ databases">
        <title>Unexpected and diverse lifestyles within the genus Limnohabitans.</title>
        <authorList>
            <person name="Kasalicky V."/>
            <person name="Mehrshad M."/>
            <person name="Andrei S.-A."/>
            <person name="Salcher M."/>
            <person name="Kratochvilova H."/>
            <person name="Simek K."/>
            <person name="Ghai R."/>
        </authorList>
    </citation>
    <scope>NUCLEOTIDE SEQUENCE [LARGE SCALE GENOMIC DNA]</scope>
    <source>
        <strain evidence="1 2">II-B4</strain>
    </source>
</reference>
<accession>A0A315E5Y5</accession>
<dbReference type="AlphaFoldDB" id="A0A315E5Y5"/>
<gene>
    <name evidence="1" type="ORF">B9Z37_12970</name>
</gene>
<name>A0A315E5Y5_9BURK</name>
<organism evidence="1 2">
    <name type="scientific">Limnohabitans parvus II-B4</name>
    <dbReference type="NCBI Taxonomy" id="1293052"/>
    <lineage>
        <taxon>Bacteria</taxon>
        <taxon>Pseudomonadati</taxon>
        <taxon>Pseudomonadota</taxon>
        <taxon>Betaproteobacteria</taxon>
        <taxon>Burkholderiales</taxon>
        <taxon>Comamonadaceae</taxon>
        <taxon>Limnohabitans</taxon>
    </lineage>
</organism>
<sequence>MRSVVARILELEYINYSIPQRFDTATDTVEDSNGLRVWIDFEAEQRAADSEVADEVAAAALTWQFKDELTADEYNRLALLNKLLTQQLNGKTVGKATIERALMGGEFADYEHSLTQPITSAELLYAEGVPDVLKRYNIKLREADFQYNKYERLADLKSVGRANYKRDTLSKTYNKSEHLYELALEYLQEQIELSQQNGEGDRLTRWLDRDVDFTTAGNLGIDVDGVPRVKGSTSHYALDAGLPKLSVRLKREQCVLQSLLRAAVACAYVPEVVAVVQVQPKLKTLDMSKLHPERD</sequence>
<evidence type="ECO:0000313" key="1">
    <source>
        <dbReference type="EMBL" id="PUE51985.1"/>
    </source>
</evidence>
<comment type="caution">
    <text evidence="1">The sequence shown here is derived from an EMBL/GenBank/DDBJ whole genome shotgun (WGS) entry which is preliminary data.</text>
</comment>